<name>A0A9P3LRS4_9FUNG</name>
<feature type="region of interest" description="Disordered" evidence="1">
    <location>
        <begin position="299"/>
        <end position="332"/>
    </location>
</feature>
<feature type="compositionally biased region" description="Low complexity" evidence="1">
    <location>
        <begin position="314"/>
        <end position="331"/>
    </location>
</feature>
<evidence type="ECO:0000256" key="1">
    <source>
        <dbReference type="SAM" id="MobiDB-lite"/>
    </source>
</evidence>
<feature type="compositionally biased region" description="Low complexity" evidence="1">
    <location>
        <begin position="491"/>
        <end position="504"/>
    </location>
</feature>
<protein>
    <submittedName>
        <fullName evidence="2">Uncharacterized protein</fullName>
    </submittedName>
</protein>
<accession>A0A9P3LRS4</accession>
<feature type="compositionally biased region" description="Polar residues" evidence="1">
    <location>
        <begin position="649"/>
        <end position="660"/>
    </location>
</feature>
<evidence type="ECO:0000313" key="2">
    <source>
        <dbReference type="EMBL" id="GJJ67885.1"/>
    </source>
</evidence>
<feature type="compositionally biased region" description="Basic and acidic residues" evidence="1">
    <location>
        <begin position="823"/>
        <end position="834"/>
    </location>
</feature>
<dbReference type="EMBL" id="BQFW01000001">
    <property type="protein sequence ID" value="GJJ67885.1"/>
    <property type="molecule type" value="Genomic_DNA"/>
</dbReference>
<feature type="region of interest" description="Disordered" evidence="1">
    <location>
        <begin position="179"/>
        <end position="225"/>
    </location>
</feature>
<feature type="compositionally biased region" description="Low complexity" evidence="1">
    <location>
        <begin position="719"/>
        <end position="731"/>
    </location>
</feature>
<feature type="region of interest" description="Disordered" evidence="1">
    <location>
        <begin position="256"/>
        <end position="278"/>
    </location>
</feature>
<proteinExistence type="predicted"/>
<organism evidence="2 3">
    <name type="scientific">Entomortierella parvispora</name>
    <dbReference type="NCBI Taxonomy" id="205924"/>
    <lineage>
        <taxon>Eukaryota</taxon>
        <taxon>Fungi</taxon>
        <taxon>Fungi incertae sedis</taxon>
        <taxon>Mucoromycota</taxon>
        <taxon>Mortierellomycotina</taxon>
        <taxon>Mortierellomycetes</taxon>
        <taxon>Mortierellales</taxon>
        <taxon>Mortierellaceae</taxon>
        <taxon>Entomortierella</taxon>
    </lineage>
</organism>
<feature type="region of interest" description="Disordered" evidence="1">
    <location>
        <begin position="822"/>
        <end position="847"/>
    </location>
</feature>
<comment type="caution">
    <text evidence="2">The sequence shown here is derived from an EMBL/GenBank/DDBJ whole genome shotgun (WGS) entry which is preliminary data.</text>
</comment>
<feature type="region of interest" description="Disordered" evidence="1">
    <location>
        <begin position="481"/>
        <end position="547"/>
    </location>
</feature>
<feature type="compositionally biased region" description="Low complexity" evidence="1">
    <location>
        <begin position="601"/>
        <end position="611"/>
    </location>
</feature>
<feature type="region of interest" description="Disordered" evidence="1">
    <location>
        <begin position="579"/>
        <end position="757"/>
    </location>
</feature>
<dbReference type="Proteomes" id="UP000827284">
    <property type="component" value="Unassembled WGS sequence"/>
</dbReference>
<evidence type="ECO:0000313" key="3">
    <source>
        <dbReference type="Proteomes" id="UP000827284"/>
    </source>
</evidence>
<reference evidence="2" key="1">
    <citation type="submission" date="2021-11" db="EMBL/GenBank/DDBJ databases">
        <authorList>
            <person name="Herlambang A."/>
            <person name="Guo Y."/>
            <person name="Takashima Y."/>
            <person name="Nishizawa T."/>
        </authorList>
    </citation>
    <scope>NUCLEOTIDE SEQUENCE</scope>
    <source>
        <strain evidence="2">E1425</strain>
    </source>
</reference>
<gene>
    <name evidence="2" type="ORF">EMPS_00231</name>
</gene>
<dbReference type="OrthoDB" id="5596972at2759"/>
<feature type="compositionally biased region" description="Low complexity" evidence="1">
    <location>
        <begin position="661"/>
        <end position="681"/>
    </location>
</feature>
<feature type="compositionally biased region" description="Polar residues" evidence="1">
    <location>
        <begin position="520"/>
        <end position="543"/>
    </location>
</feature>
<reference evidence="2" key="2">
    <citation type="journal article" date="2022" name="Microbiol. Resour. Announc.">
        <title>Whole-Genome Sequence of Entomortierella parvispora E1425, a Mucoromycotan Fungus Associated with Burkholderiaceae-Related Endosymbiotic Bacteria.</title>
        <authorList>
            <person name="Herlambang A."/>
            <person name="Guo Y."/>
            <person name="Takashima Y."/>
            <person name="Narisawa K."/>
            <person name="Ohta H."/>
            <person name="Nishizawa T."/>
        </authorList>
    </citation>
    <scope>NUCLEOTIDE SEQUENCE</scope>
    <source>
        <strain evidence="2">E1425</strain>
    </source>
</reference>
<feature type="compositionally biased region" description="Low complexity" evidence="1">
    <location>
        <begin position="630"/>
        <end position="645"/>
    </location>
</feature>
<feature type="compositionally biased region" description="Polar residues" evidence="1">
    <location>
        <begin position="212"/>
        <end position="225"/>
    </location>
</feature>
<sequence length="907" mass="98117">MVVQPRLVGVLLRGRSAWKALAETDYFVLQHHPRQETNPFRIITRGFPHYRVAEGNSETLLHVELEYLSQMARESIDGKITSKKISNWLKSTFSHNSILAISPPEHGLIQESHLPELHDHDPLELHHEGDGYISDSSYISSGEMTDRYSSSKKTKQPLRRAISLEDITTATAIHRQLRSSGLLEPSSPPSPSLQQSPPAARRVPPSLLNPINRPSSSASVPNRSTTVMLTPEYELTFVPLKDRPTSALALNIEHGSFRDHGSLPTPDVSPEELSDSSDDLADFHDEALDAKSIRTIDGLRSSPARRSTFPGAESSTLTGGDDTRTLGGTSLSGDATTGTLNWLTESPLLDSLVSWIEGLEPSSQQPKSQEKEKPNPWFDIPFQFIALLTFPEPDSKTGKLSLAMVRETAFVRQRRKTLMMLTAYTLVVRYCSFDFFLVVLFASNCGMLFLMKNSGRMNVNMAKRAVRQRVGWAKQWAGSIFRKGGPPNNNSVSHKSSPASSSASQRNLVVHTAPSKAESIMTQSASNPVGDSSGAISSETSPQIKRRGLFGKRVTIGNNNQHQQSVAVSSIPTTIHSAHGEAASVVTGTTSTQKRRFFRRGNNSGTGSSSTLPMMTASAPVPIPPRKSQSSSNTTTSSIITATPAAPVPNSTFPRLTMNTPLSTSPLVQPQSLPQLQFSPLRPFSPAVPQLRSDTDPVDSRRTRSKAGTPPLPAQVLFSSSTSTRTSSPSPLQFQQHQRRPDEAKEGPTIVSPAPIPVPISGTNSPLMFSGLSQLLGRSSPSPTSATAATSPIVSTTTPLGYDVTEWSNSREGPFISSIATAKDSHGRELHGDDQETSSEEGPRRASVDKVFSYSRFSPQTRPFISEGMVVNKSKISEPAPETGDHEADAVSLDAVTSAAASAMDGI</sequence>
<dbReference type="AlphaFoldDB" id="A0A9P3LRS4"/>
<keyword evidence="3" id="KW-1185">Reference proteome</keyword>
<feature type="compositionally biased region" description="Basic and acidic residues" evidence="1">
    <location>
        <begin position="693"/>
        <end position="702"/>
    </location>
</feature>
<feature type="compositionally biased region" description="Acidic residues" evidence="1">
    <location>
        <begin position="269"/>
        <end position="278"/>
    </location>
</feature>